<dbReference type="AlphaFoldDB" id="A0A0A9AD24"/>
<reference evidence="1" key="1">
    <citation type="submission" date="2014-09" db="EMBL/GenBank/DDBJ databases">
        <authorList>
            <person name="Magalhaes I.L.F."/>
            <person name="Oliveira U."/>
            <person name="Santos F.R."/>
            <person name="Vidigal T.H.D.A."/>
            <person name="Brescovit A.D."/>
            <person name="Santos A.J."/>
        </authorList>
    </citation>
    <scope>NUCLEOTIDE SEQUENCE</scope>
    <source>
        <tissue evidence="1">Shoot tissue taken approximately 20 cm above the soil surface</tissue>
    </source>
</reference>
<accession>A0A0A9AD24</accession>
<sequence length="48" mass="5584">MLVRHVYLFAMGFASANDQSVLKKQWFLDAGWLHKLTQCASFFCCAIW</sequence>
<organism evidence="1">
    <name type="scientific">Arundo donax</name>
    <name type="common">Giant reed</name>
    <name type="synonym">Donax arundinaceus</name>
    <dbReference type="NCBI Taxonomy" id="35708"/>
    <lineage>
        <taxon>Eukaryota</taxon>
        <taxon>Viridiplantae</taxon>
        <taxon>Streptophyta</taxon>
        <taxon>Embryophyta</taxon>
        <taxon>Tracheophyta</taxon>
        <taxon>Spermatophyta</taxon>
        <taxon>Magnoliopsida</taxon>
        <taxon>Liliopsida</taxon>
        <taxon>Poales</taxon>
        <taxon>Poaceae</taxon>
        <taxon>PACMAD clade</taxon>
        <taxon>Arundinoideae</taxon>
        <taxon>Arundineae</taxon>
        <taxon>Arundo</taxon>
    </lineage>
</organism>
<reference evidence="1" key="2">
    <citation type="journal article" date="2015" name="Data Brief">
        <title>Shoot transcriptome of the giant reed, Arundo donax.</title>
        <authorList>
            <person name="Barrero R.A."/>
            <person name="Guerrero F.D."/>
            <person name="Moolhuijzen P."/>
            <person name="Goolsby J.A."/>
            <person name="Tidwell J."/>
            <person name="Bellgard S.E."/>
            <person name="Bellgard M.I."/>
        </authorList>
    </citation>
    <scope>NUCLEOTIDE SEQUENCE</scope>
    <source>
        <tissue evidence="1">Shoot tissue taken approximately 20 cm above the soil surface</tissue>
    </source>
</reference>
<protein>
    <submittedName>
        <fullName evidence="1">Uncharacterized protein</fullName>
    </submittedName>
</protein>
<evidence type="ECO:0000313" key="1">
    <source>
        <dbReference type="EMBL" id="JAD49539.1"/>
    </source>
</evidence>
<proteinExistence type="predicted"/>
<name>A0A0A9AD24_ARUDO</name>
<dbReference type="EMBL" id="GBRH01248356">
    <property type="protein sequence ID" value="JAD49539.1"/>
    <property type="molecule type" value="Transcribed_RNA"/>
</dbReference>